<keyword evidence="1" id="KW-1133">Transmembrane helix</keyword>
<evidence type="ECO:0000313" key="5">
    <source>
        <dbReference type="Proteomes" id="UP001522462"/>
    </source>
</evidence>
<keyword evidence="1" id="KW-0812">Transmembrane</keyword>
<feature type="transmembrane region" description="Helical" evidence="1">
    <location>
        <begin position="71"/>
        <end position="89"/>
    </location>
</feature>
<dbReference type="KEGG" id="lpaa:BHS01_00360"/>
<organism evidence="3 4">
    <name type="scientific">Pseudolactococcus paracarnosus</name>
    <dbReference type="NCBI Taxonomy" id="2749962"/>
    <lineage>
        <taxon>Bacteria</taxon>
        <taxon>Bacillati</taxon>
        <taxon>Bacillota</taxon>
        <taxon>Bacilli</taxon>
        <taxon>Lactobacillales</taxon>
        <taxon>Streptococcaceae</taxon>
        <taxon>Pseudolactococcus</taxon>
    </lineage>
</organism>
<dbReference type="EMBL" id="JAAEDA010000005">
    <property type="protein sequence ID" value="MCJ1977250.1"/>
    <property type="molecule type" value="Genomic_DNA"/>
</dbReference>
<dbReference type="Proteomes" id="UP001522462">
    <property type="component" value="Unassembled WGS sequence"/>
</dbReference>
<keyword evidence="1" id="KW-0472">Membrane</keyword>
<evidence type="ECO:0000256" key="1">
    <source>
        <dbReference type="SAM" id="Phobius"/>
    </source>
</evidence>
<accession>A0A7L4WCD7</accession>
<dbReference type="AlphaFoldDB" id="A0A7L4WCD7"/>
<reference evidence="2 5" key="3">
    <citation type="journal article" date="2022" name="Microbiol. Res.">
        <title>Comparative genome analysis, predicted lifestyle and antimicrobial strategies of Lactococcus carnosus and Lactococcus paracarnosus isolated from meat.</title>
        <authorList>
            <person name="Werum V."/>
            <person name="Ehrmann M."/>
            <person name="Vogel R."/>
            <person name="Hilgarth M."/>
        </authorList>
    </citation>
    <scope>NUCLEOTIDE SEQUENCE [LARGE SCALE GENOMIC DNA]</scope>
    <source>
        <strain evidence="2 5">TMW21897</strain>
    </source>
</reference>
<feature type="transmembrane region" description="Helical" evidence="1">
    <location>
        <begin position="101"/>
        <end position="120"/>
    </location>
</feature>
<feature type="transmembrane region" description="Helical" evidence="1">
    <location>
        <begin position="48"/>
        <end position="66"/>
    </location>
</feature>
<reference evidence="3 4" key="1">
    <citation type="submission" date="2016-09" db="EMBL/GenBank/DDBJ databases">
        <title>Lactic acid bacteria from MAP meat Genome sequencing and assembly.</title>
        <authorList>
            <person name="Behr J."/>
            <person name="Hilgarth M."/>
            <person name="Vogel R.F."/>
        </authorList>
    </citation>
    <scope>NUCLEOTIDE SEQUENCE [LARGE SCALE GENOMIC DNA]</scope>
    <source>
        <strain evidence="3 4">TMW21615</strain>
    </source>
</reference>
<name>A0A7L4WCD7_9LACT</name>
<keyword evidence="5" id="KW-1185">Reference proteome</keyword>
<sequence length="133" mass="15342">MTKKTLLFGLSLLSFLSLFLPATLKPNSQTFQLDKITFFDLLITRPNAAIFILCALLFVIVAFNWLSQSRVLALGLLMGAYYQFLLSYINWSYLGTQFFSIYLYGFWLQLILTTCIFIMIGKQLRHKKSDSSK</sequence>
<protein>
    <submittedName>
        <fullName evidence="3">Uncharacterized protein</fullName>
    </submittedName>
</protein>
<dbReference type="RefSeq" id="WP_109833810.1">
    <property type="nucleotide sequence ID" value="NZ_CP017195.1"/>
</dbReference>
<dbReference type="Proteomes" id="UP000516280">
    <property type="component" value="Chromosome"/>
</dbReference>
<evidence type="ECO:0000313" key="2">
    <source>
        <dbReference type="EMBL" id="MCJ1977250.1"/>
    </source>
</evidence>
<gene>
    <name evidence="3" type="ORF">BHS01_00360</name>
    <name evidence="2" type="ORF">GYN19_04720</name>
</gene>
<evidence type="ECO:0000313" key="4">
    <source>
        <dbReference type="Proteomes" id="UP000516280"/>
    </source>
</evidence>
<dbReference type="EMBL" id="CP017195">
    <property type="protein sequence ID" value="QDJ27120.1"/>
    <property type="molecule type" value="Genomic_DNA"/>
</dbReference>
<evidence type="ECO:0000313" key="3">
    <source>
        <dbReference type="EMBL" id="QDJ27120.1"/>
    </source>
</evidence>
<reference evidence="2" key="2">
    <citation type="submission" date="2020-01" db="EMBL/GenBank/DDBJ databases">
        <authorList>
            <person name="Hilgarth M."/>
            <person name="Vogel R.F."/>
        </authorList>
    </citation>
    <scope>NUCLEOTIDE SEQUENCE</scope>
    <source>
        <strain evidence="2">TMW21897</strain>
    </source>
</reference>
<proteinExistence type="predicted"/>